<accession>A0AC61MSN8</accession>
<evidence type="ECO:0000313" key="2">
    <source>
        <dbReference type="Proteomes" id="UP000595814"/>
    </source>
</evidence>
<dbReference type="Proteomes" id="UP000595814">
    <property type="component" value="Chromosome"/>
</dbReference>
<name>A0AC61MSN8_9FIRM</name>
<reference evidence="1 2" key="1">
    <citation type="journal article" date="2022" name="Int. J. Syst. Evol. Microbiol.">
        <title>Miniphocaeibacter halophilus sp. nov., an ammonium-tolerant acetate-producing bacterium isolated from a biogas system.</title>
        <authorList>
            <person name="Schnurer A."/>
            <person name="Singh A."/>
            <person name="Bi S."/>
            <person name="Qiao W."/>
            <person name="Westerholm M."/>
        </authorList>
    </citation>
    <scope>NUCLEOTIDE SEQUENCE [LARGE SCALE GENOMIC DNA]</scope>
    <source>
        <strain evidence="1 2">AMB_01</strain>
    </source>
</reference>
<keyword evidence="2" id="KW-1185">Reference proteome</keyword>
<proteinExistence type="predicted"/>
<dbReference type="EMBL" id="CP066744">
    <property type="protein sequence ID" value="QQK07474.1"/>
    <property type="molecule type" value="Genomic_DNA"/>
</dbReference>
<organism evidence="1 2">
    <name type="scientific">Miniphocaeibacter halophilus</name>
    <dbReference type="NCBI Taxonomy" id="2931922"/>
    <lineage>
        <taxon>Bacteria</taxon>
        <taxon>Bacillati</taxon>
        <taxon>Bacillota</taxon>
        <taxon>Tissierellia</taxon>
        <taxon>Tissierellales</taxon>
        <taxon>Peptoniphilaceae</taxon>
        <taxon>Miniphocaeibacter</taxon>
    </lineage>
</organism>
<gene>
    <name evidence="1" type="ORF">JFY71_09245</name>
</gene>
<sequence length="405" mass="44893">MTIGIDISKISRFEKFLDNEKFYNRVFTRNEIELINKRTGKRKLETIAGRFSAKEAVSKALGTGIGEIGFKDIEILNGEKGKPELFLYNKAKELCKQIVDKNLEVSISHDGDYVISVAKEADYRPVKIDLEIGKLLKSRRDDSHKGDYGKIALIGGSKGMCGSIHISSMAALRTGSGLVYTVVPNVISDIMQIKALENIIVAMDKEEKSDKKNFFNKLTAFGIGPGMGKEYNYDFIRFFLEEFNKPIVIDADGLNIVAKNMDKLPKNKKLIFTPHEMEMSRLSGLSVDFIHNNREEVALEFARKNNIVLVLKGNRTIITNGKEIYINKYGNSGMATAGSGDVLTGIITSLAGQGYDTYLAAKVGVIIHGIAGDLAKNNLGEDGIIARDILERIPYAIKLIREIKS</sequence>
<evidence type="ECO:0000313" key="1">
    <source>
        <dbReference type="EMBL" id="QQK07474.1"/>
    </source>
</evidence>
<protein>
    <submittedName>
        <fullName evidence="1">NAD(P)H-hydrate dehydratase</fullName>
    </submittedName>
</protein>